<feature type="signal peptide" evidence="1">
    <location>
        <begin position="1"/>
        <end position="20"/>
    </location>
</feature>
<evidence type="ECO:0000313" key="3">
    <source>
        <dbReference type="Proteomes" id="UP000233769"/>
    </source>
</evidence>
<keyword evidence="1" id="KW-0732">Signal</keyword>
<dbReference type="AlphaFoldDB" id="A0A2N9ATG5"/>
<evidence type="ECO:0000313" key="2">
    <source>
        <dbReference type="EMBL" id="SOR30602.1"/>
    </source>
</evidence>
<protein>
    <submittedName>
        <fullName evidence="2">Uncharacterized protein</fullName>
    </submittedName>
</protein>
<sequence>MSGPAALMALYCLTAAPAPAVDAPVMAALRGEPRPSAKADVAAVLLALTPRRRAR</sequence>
<gene>
    <name evidence="2" type="ORF">TK0001_4000</name>
</gene>
<reference evidence="3" key="1">
    <citation type="submission" date="2017-10" db="EMBL/GenBank/DDBJ databases">
        <authorList>
            <person name="Regsiter A."/>
            <person name="William W."/>
        </authorList>
    </citation>
    <scope>NUCLEOTIDE SEQUENCE [LARGE SCALE GENOMIC DNA]</scope>
</reference>
<name>A0A2N9ATG5_METEX</name>
<dbReference type="EMBL" id="LT962688">
    <property type="protein sequence ID" value="SOR30602.1"/>
    <property type="molecule type" value="Genomic_DNA"/>
</dbReference>
<accession>A0A2N9ATG5</accession>
<dbReference type="Proteomes" id="UP000233769">
    <property type="component" value="Chromosome tk0001"/>
</dbReference>
<feature type="chain" id="PRO_5014964515" evidence="1">
    <location>
        <begin position="21"/>
        <end position="55"/>
    </location>
</feature>
<organism evidence="2 3">
    <name type="scientific">Methylorubrum extorquens</name>
    <name type="common">Methylobacterium dichloromethanicum</name>
    <name type="synonym">Methylobacterium extorquens</name>
    <dbReference type="NCBI Taxonomy" id="408"/>
    <lineage>
        <taxon>Bacteria</taxon>
        <taxon>Pseudomonadati</taxon>
        <taxon>Pseudomonadota</taxon>
        <taxon>Alphaproteobacteria</taxon>
        <taxon>Hyphomicrobiales</taxon>
        <taxon>Methylobacteriaceae</taxon>
        <taxon>Methylorubrum</taxon>
    </lineage>
</organism>
<proteinExistence type="predicted"/>
<evidence type="ECO:0000256" key="1">
    <source>
        <dbReference type="SAM" id="SignalP"/>
    </source>
</evidence>